<keyword evidence="6" id="KW-0868">Chloride</keyword>
<dbReference type="InterPro" id="IPR021134">
    <property type="entry name" value="Bestrophin-like"/>
</dbReference>
<keyword evidence="7" id="KW-0175">Coiled coil</keyword>
<protein>
    <recommendedName>
        <fullName evidence="6">Bestrophin homolog</fullName>
    </recommendedName>
</protein>
<comment type="subcellular location">
    <subcellularLocation>
        <location evidence="6">Cell membrane</location>
        <topology evidence="6">Multi-pass membrane protein</topology>
    </subcellularLocation>
    <subcellularLocation>
        <location evidence="1">Membrane</location>
    </subcellularLocation>
</comment>
<dbReference type="AlphaFoldDB" id="A0AAV2Q6F8"/>
<dbReference type="GO" id="GO:0005886">
    <property type="term" value="C:plasma membrane"/>
    <property type="evidence" value="ECO:0007669"/>
    <property type="project" value="UniProtKB-SubCell"/>
</dbReference>
<feature type="compositionally biased region" description="Basic and acidic residues" evidence="8">
    <location>
        <begin position="492"/>
        <end position="504"/>
    </location>
</feature>
<dbReference type="Proteomes" id="UP001497623">
    <property type="component" value="Unassembled WGS sequence"/>
</dbReference>
<dbReference type="PANTHER" id="PTHR10736">
    <property type="entry name" value="BESTROPHIN"/>
    <property type="match status" value="1"/>
</dbReference>
<feature type="coiled-coil region" evidence="7">
    <location>
        <begin position="406"/>
        <end position="433"/>
    </location>
</feature>
<gene>
    <name evidence="9" type="ORF">MNOR_LOCUS7558</name>
</gene>
<feature type="region of interest" description="Disordered" evidence="8">
    <location>
        <begin position="466"/>
        <end position="504"/>
    </location>
</feature>
<keyword evidence="2 6" id="KW-0812">Transmembrane</keyword>
<keyword evidence="4 6" id="KW-0472">Membrane</keyword>
<accession>A0AAV2Q6F8</accession>
<reference evidence="9 10" key="1">
    <citation type="submission" date="2024-05" db="EMBL/GenBank/DDBJ databases">
        <authorList>
            <person name="Wallberg A."/>
        </authorList>
    </citation>
    <scope>NUCLEOTIDE SEQUENCE [LARGE SCALE GENOMIC DNA]</scope>
</reference>
<keyword evidence="6" id="KW-0869">Chloride channel</keyword>
<evidence type="ECO:0000256" key="6">
    <source>
        <dbReference type="RuleBase" id="RU363126"/>
    </source>
</evidence>
<keyword evidence="6" id="KW-0407">Ion channel</keyword>
<feature type="transmembrane region" description="Helical" evidence="6">
    <location>
        <begin position="76"/>
        <end position="94"/>
    </location>
</feature>
<evidence type="ECO:0000256" key="1">
    <source>
        <dbReference type="ARBA" id="ARBA00004370"/>
    </source>
</evidence>
<feature type="transmembrane region" description="Helical" evidence="6">
    <location>
        <begin position="264"/>
        <end position="284"/>
    </location>
</feature>
<dbReference type="Pfam" id="PF01062">
    <property type="entry name" value="Bestrophin"/>
    <property type="match status" value="2"/>
</dbReference>
<evidence type="ECO:0000313" key="9">
    <source>
        <dbReference type="EMBL" id="CAL4069019.1"/>
    </source>
</evidence>
<evidence type="ECO:0000313" key="10">
    <source>
        <dbReference type="Proteomes" id="UP001497623"/>
    </source>
</evidence>
<evidence type="ECO:0000256" key="4">
    <source>
        <dbReference type="ARBA" id="ARBA00023136"/>
    </source>
</evidence>
<comment type="function">
    <text evidence="6">Forms chloride channels.</text>
</comment>
<name>A0AAV2Q6F8_MEGNR</name>
<evidence type="ECO:0000256" key="2">
    <source>
        <dbReference type="ARBA" id="ARBA00022692"/>
    </source>
</evidence>
<evidence type="ECO:0000256" key="7">
    <source>
        <dbReference type="SAM" id="Coils"/>
    </source>
</evidence>
<keyword evidence="3 6" id="KW-1133">Transmembrane helix</keyword>
<proteinExistence type="inferred from homology"/>
<keyword evidence="6" id="KW-0813">Transport</keyword>
<feature type="transmembrane region" description="Helical" evidence="6">
    <location>
        <begin position="304"/>
        <end position="321"/>
    </location>
</feature>
<keyword evidence="10" id="KW-1185">Reference proteome</keyword>
<comment type="caution">
    <text evidence="9">The sequence shown here is derived from an EMBL/GenBank/DDBJ whole genome shotgun (WGS) entry which is preliminary data.</text>
</comment>
<dbReference type="GO" id="GO:0034707">
    <property type="term" value="C:chloride channel complex"/>
    <property type="evidence" value="ECO:0007669"/>
    <property type="project" value="UniProtKB-KW"/>
</dbReference>
<keyword evidence="6" id="KW-0406">Ion transport</keyword>
<evidence type="ECO:0000256" key="5">
    <source>
        <dbReference type="ARBA" id="ARBA00034769"/>
    </source>
</evidence>
<evidence type="ECO:0000256" key="8">
    <source>
        <dbReference type="SAM" id="MobiDB-lite"/>
    </source>
</evidence>
<comment type="similarity">
    <text evidence="5 6">Belongs to the anion channel-forming bestrophin (TC 1.A.46) family. Calcium-sensitive chloride channel subfamily.</text>
</comment>
<organism evidence="9 10">
    <name type="scientific">Meganyctiphanes norvegica</name>
    <name type="common">Northern krill</name>
    <name type="synonym">Thysanopoda norvegica</name>
    <dbReference type="NCBI Taxonomy" id="48144"/>
    <lineage>
        <taxon>Eukaryota</taxon>
        <taxon>Metazoa</taxon>
        <taxon>Ecdysozoa</taxon>
        <taxon>Arthropoda</taxon>
        <taxon>Crustacea</taxon>
        <taxon>Multicrustacea</taxon>
        <taxon>Malacostraca</taxon>
        <taxon>Eumalacostraca</taxon>
        <taxon>Eucarida</taxon>
        <taxon>Euphausiacea</taxon>
        <taxon>Euphausiidae</taxon>
        <taxon>Meganyctiphanes</taxon>
    </lineage>
</organism>
<dbReference type="GO" id="GO:0005254">
    <property type="term" value="F:chloride channel activity"/>
    <property type="evidence" value="ECO:0007669"/>
    <property type="project" value="UniProtKB-KW"/>
</dbReference>
<keyword evidence="6" id="KW-1003">Cell membrane</keyword>
<dbReference type="EMBL" id="CAXKWB010003350">
    <property type="protein sequence ID" value="CAL4069019.1"/>
    <property type="molecule type" value="Genomic_DNA"/>
</dbReference>
<sequence>MTVSYNKDVTTTAFNLLENNMIKLLFRWKGSVYRLIWDDCIIFLLLFAILSCIYRFALDLEGQKFFEYLIIHFHQFAKTLPLSWILGFYVGIVINRWWAQFKSIPWPDDVAFRLNAAIKTTDVRSKMTRRTIIRYVNLGISITLLRMLDPAFNPYPTLENLVEEGLLMEDEKELFEEYRRQHQNPKNGKSKKRVVFERSEEDCRPRSFEEFWIPLTWAISLVKKANVEGRIKDEFVMRAIIGEIISIRKMCTGLLCYDWINIPLVYTQVVTIAVYSFFLASLLGAQFLDPDPAKDYLPKYRVDFYVPLFTILQFVFYIGWLKVAETLLNPFGGDDDDFEIVYLIQRNKMAGYAIVDDLVVPPPELKKDPNWNETVTELDITNVDVRRSIRRQKSTSLSTSTEDLSKIKDEEDLQKLEAKLETITESGESFKKKEDEEVDDNQTVEFDDKTNLVKYDDTVVNIPLIDEDVESIPMEDTTSDKDSEGSALTISVEEHDKLLTAKKD</sequence>
<dbReference type="InterPro" id="IPR000615">
    <property type="entry name" value="Bestrophin"/>
</dbReference>
<evidence type="ECO:0000256" key="3">
    <source>
        <dbReference type="ARBA" id="ARBA00022989"/>
    </source>
</evidence>
<feature type="transmembrane region" description="Helical" evidence="6">
    <location>
        <begin position="35"/>
        <end position="56"/>
    </location>
</feature>